<evidence type="ECO:0000259" key="1">
    <source>
        <dbReference type="Pfam" id="PF01609"/>
    </source>
</evidence>
<proteinExistence type="predicted"/>
<reference evidence="2" key="1">
    <citation type="journal article" date="2014" name="Front. Microbiol.">
        <title>High frequency of phylogenetically diverse reductive dehalogenase-homologous genes in deep subseafloor sedimentary metagenomes.</title>
        <authorList>
            <person name="Kawai M."/>
            <person name="Futagami T."/>
            <person name="Toyoda A."/>
            <person name="Takaki Y."/>
            <person name="Nishi S."/>
            <person name="Hori S."/>
            <person name="Arai W."/>
            <person name="Tsubouchi T."/>
            <person name="Morono Y."/>
            <person name="Uchiyama I."/>
            <person name="Ito T."/>
            <person name="Fujiyama A."/>
            <person name="Inagaki F."/>
            <person name="Takami H."/>
        </authorList>
    </citation>
    <scope>NUCLEOTIDE SEQUENCE</scope>
    <source>
        <strain evidence="2">Expedition CK06-06</strain>
    </source>
</reference>
<evidence type="ECO:0000313" key="2">
    <source>
        <dbReference type="EMBL" id="GAG05786.1"/>
    </source>
</evidence>
<accession>X0VZ79</accession>
<name>X0VZ79_9ZZZZ</name>
<dbReference type="SUPFAM" id="SSF53098">
    <property type="entry name" value="Ribonuclease H-like"/>
    <property type="match status" value="1"/>
</dbReference>
<dbReference type="AlphaFoldDB" id="X0VZ79"/>
<organism evidence="2">
    <name type="scientific">marine sediment metagenome</name>
    <dbReference type="NCBI Taxonomy" id="412755"/>
    <lineage>
        <taxon>unclassified sequences</taxon>
        <taxon>metagenomes</taxon>
        <taxon>ecological metagenomes</taxon>
    </lineage>
</organism>
<protein>
    <recommendedName>
        <fullName evidence="1">Transposase IS4-like domain-containing protein</fullName>
    </recommendedName>
</protein>
<dbReference type="GO" id="GO:0004803">
    <property type="term" value="F:transposase activity"/>
    <property type="evidence" value="ECO:0007669"/>
    <property type="project" value="InterPro"/>
</dbReference>
<dbReference type="EMBL" id="BARS01021629">
    <property type="protein sequence ID" value="GAG05786.1"/>
    <property type="molecule type" value="Genomic_DNA"/>
</dbReference>
<feature type="non-terminal residue" evidence="2">
    <location>
        <position position="1"/>
    </location>
</feature>
<feature type="domain" description="Transposase IS4-like" evidence="1">
    <location>
        <begin position="1"/>
        <end position="51"/>
    </location>
</feature>
<dbReference type="GO" id="GO:0003677">
    <property type="term" value="F:DNA binding"/>
    <property type="evidence" value="ECO:0007669"/>
    <property type="project" value="InterPro"/>
</dbReference>
<dbReference type="InterPro" id="IPR002559">
    <property type="entry name" value="Transposase_11"/>
</dbReference>
<dbReference type="InterPro" id="IPR012337">
    <property type="entry name" value="RNaseH-like_sf"/>
</dbReference>
<dbReference type="Pfam" id="PF01609">
    <property type="entry name" value="DDE_Tnp_1"/>
    <property type="match status" value="1"/>
</dbReference>
<dbReference type="PANTHER" id="PTHR33258">
    <property type="entry name" value="TRANSPOSASE INSL FOR INSERTION SEQUENCE ELEMENT IS186A-RELATED"/>
    <property type="match status" value="1"/>
</dbReference>
<comment type="caution">
    <text evidence="2">The sequence shown here is derived from an EMBL/GenBank/DDBJ whole genome shotgun (WGS) entry which is preliminary data.</text>
</comment>
<gene>
    <name evidence="2" type="ORF">S01H1_34703</name>
</gene>
<dbReference type="PANTHER" id="PTHR33258:SF1">
    <property type="entry name" value="TRANSPOSASE INSL FOR INSERTION SEQUENCE ELEMENT IS186A-RELATED"/>
    <property type="match status" value="1"/>
</dbReference>
<sequence length="146" mass="16995">PEDIAELYGYRWNAELDIRDIKQTLGLDHVRCKTPDMVRRELWVTLLAYNLVRKLIATAAAVHAKQPRQLGFTLACQTILASWMLLATGACRDVPQLWRLALKRIAKNEVANRPGRIEPRMLKRRRHRYPLMHDPRHKLRQACLGP</sequence>
<dbReference type="GO" id="GO:0006313">
    <property type="term" value="P:DNA transposition"/>
    <property type="evidence" value="ECO:0007669"/>
    <property type="project" value="InterPro"/>
</dbReference>